<dbReference type="InterPro" id="IPR023846">
    <property type="entry name" value="CHP04042_MSMEG0570"/>
</dbReference>
<protein>
    <recommendedName>
        <fullName evidence="3">NAD/NADP transhydrogenase alpha subunit</fullName>
    </recommendedName>
</protein>
<proteinExistence type="predicted"/>
<evidence type="ECO:0000313" key="2">
    <source>
        <dbReference type="Proteomes" id="UP000027466"/>
    </source>
</evidence>
<organism evidence="1 2">
    <name type="scientific">Caballeronia glathei</name>
    <dbReference type="NCBI Taxonomy" id="60547"/>
    <lineage>
        <taxon>Bacteria</taxon>
        <taxon>Pseudomonadati</taxon>
        <taxon>Pseudomonadota</taxon>
        <taxon>Betaproteobacteria</taxon>
        <taxon>Burkholderiales</taxon>
        <taxon>Burkholderiaceae</taxon>
        <taxon>Caballeronia</taxon>
    </lineage>
</organism>
<sequence length="94" mass="10463">MPAMHFTIRWPDGEEARCYSPSTIVREFFAAGSDYAVGEFVARSREALTIGSERVRQKYGFACSSALDQLAQIEHHARRFDGEPRAVVTVLALG</sequence>
<evidence type="ECO:0000313" key="1">
    <source>
        <dbReference type="EMBL" id="KDR39337.1"/>
    </source>
</evidence>
<gene>
    <name evidence="1" type="ORF">BG61_33410</name>
</gene>
<dbReference type="AlphaFoldDB" id="A0A069PFQ6"/>
<accession>A0A069PFQ6</accession>
<comment type="caution">
    <text evidence="1">The sequence shown here is derived from an EMBL/GenBank/DDBJ whole genome shotgun (WGS) entry which is preliminary data.</text>
</comment>
<dbReference type="NCBIfam" id="TIGR04042">
    <property type="entry name" value="MSMEG_0570_fam"/>
    <property type="match status" value="1"/>
</dbReference>
<reference evidence="1 2" key="1">
    <citation type="submission" date="2014-03" db="EMBL/GenBank/DDBJ databases">
        <title>Draft Genome Sequences of Four Burkholderia Strains.</title>
        <authorList>
            <person name="Liu X.Y."/>
            <person name="Li C.X."/>
            <person name="Xu J.H."/>
        </authorList>
    </citation>
    <scope>NUCLEOTIDE SEQUENCE [LARGE SCALE GENOMIC DNA]</scope>
    <source>
        <strain evidence="1 2">DSM 50014</strain>
    </source>
</reference>
<evidence type="ECO:0008006" key="3">
    <source>
        <dbReference type="Google" id="ProtNLM"/>
    </source>
</evidence>
<dbReference type="STRING" id="60547.GCA_000751215_01779"/>
<keyword evidence="2" id="KW-1185">Reference proteome</keyword>
<dbReference type="Proteomes" id="UP000027466">
    <property type="component" value="Unassembled WGS sequence"/>
</dbReference>
<dbReference type="RefSeq" id="WP_035928729.1">
    <property type="nucleotide sequence ID" value="NZ_CADFFX010000014.1"/>
</dbReference>
<dbReference type="EMBL" id="JFHC01000061">
    <property type="protein sequence ID" value="KDR39337.1"/>
    <property type="molecule type" value="Genomic_DNA"/>
</dbReference>
<name>A0A069PFQ6_9BURK</name>